<dbReference type="GO" id="GO:0003723">
    <property type="term" value="F:RNA binding"/>
    <property type="evidence" value="ECO:0007669"/>
    <property type="project" value="InterPro"/>
</dbReference>
<dbReference type="FunFam" id="1.25.40.10:FF:000682">
    <property type="entry name" value="Pentatricopeptide repeat-containing protein At3g16610"/>
    <property type="match status" value="1"/>
</dbReference>
<dbReference type="InterPro" id="IPR011990">
    <property type="entry name" value="TPR-like_helical_dom_sf"/>
</dbReference>
<dbReference type="FunFam" id="1.25.40.10:FF:000436">
    <property type="entry name" value="Pentatricopeptide repeat-containing protein At5g39350 family"/>
    <property type="match status" value="1"/>
</dbReference>
<dbReference type="Proteomes" id="UP001327560">
    <property type="component" value="Chromosome 1"/>
</dbReference>
<dbReference type="FunFam" id="1.25.40.10:FF:000381">
    <property type="entry name" value="Pentatricopeptide repeat-containing protein"/>
    <property type="match status" value="1"/>
</dbReference>
<evidence type="ECO:0000256" key="1">
    <source>
        <dbReference type="ARBA" id="ARBA00022737"/>
    </source>
</evidence>
<feature type="repeat" description="PPR" evidence="2">
    <location>
        <begin position="92"/>
        <end position="122"/>
    </location>
</feature>
<sequence>MASFLMNLQSPPPLSPQIQTRDHSDWNSILKHHVRIRNDQAILATFAQMEAAGAHRDRLALPVVLKACARLQDLELGRRVHSSIVGTELIDDVRVQTALIDFYCKCGFIDEALGLFGEMAQRDLISWNAMISGCVGNGRYEDAILLYFWMRRTGLRPNSSSLVSLISACSVLGKFRLGQAAHCYSLRIGILDLEPYVGTSLIGFYSRFDILLSHNLFEMMKSRNTVSWNAIIDGYLQIEEFSEALKIFLQMLVENVAPDSVTFLVVLQSCGGSGCLKLGKQVHQLVVKYGFYWDKFVGNALIDMYGNCGHSEYASLAFENMLTRDVASCNAMISAYRNCLCYNEALALFRRMQFECIGESIVTIGTMLSVCAQCGCLEKGKQLHAYAIKNGMAGNSSLDSGLLSMYIDLNAISSAQEIFNGMDKSNAVVWNTLIMGLINNGLTCQAWDCFKNMQQTETKPNSFTMVSLLAGCKNIAVLNFGRSVHGYVLRHGLDVNESLCTALADMYMDCGHECTALHIFWNYSDRDLVSWNAMIGSYAHNGQPNGALTLFYQMYSEVKPDAVTMINVLSSCAQIGNLLQGRSFHAYILRRELGLTRDTALGNALLTMYAKCGSIRSAEFIFRSLLEKDIISWNAMISAYGIHGQGEDAVSIFDELLDTGERPTLVTFVSVLSACSHSGMVEKGWEIFYSMNRDYNIAPELVHYACMVDLFGRAGNLDKAKELICLMPMEPDPTLWRSLLSACRIFSNVELASIVGEKLIELEPMNIANYILLSNIYAAVGNWEDVNTLRAKIKEKGSEKTPGTSWINIKNEVQSFTAGNKLHSQSDISHKELKLLLDELMENGYVPYSSSVLGKV</sequence>
<dbReference type="GO" id="GO:0099402">
    <property type="term" value="P:plant organ development"/>
    <property type="evidence" value="ECO:0007669"/>
    <property type="project" value="UniProtKB-ARBA"/>
</dbReference>
<gene>
    <name evidence="3" type="ORF">Cni_G01758</name>
</gene>
<dbReference type="PANTHER" id="PTHR47926">
    <property type="entry name" value="PENTATRICOPEPTIDE REPEAT-CONTAINING PROTEIN"/>
    <property type="match status" value="1"/>
</dbReference>
<dbReference type="GO" id="GO:0009451">
    <property type="term" value="P:RNA modification"/>
    <property type="evidence" value="ECO:0007669"/>
    <property type="project" value="InterPro"/>
</dbReference>
<keyword evidence="4" id="KW-1185">Reference proteome</keyword>
<dbReference type="Pfam" id="PF13041">
    <property type="entry name" value="PPR_2"/>
    <property type="match status" value="4"/>
</dbReference>
<dbReference type="Pfam" id="PF01535">
    <property type="entry name" value="PPR"/>
    <property type="match status" value="4"/>
</dbReference>
<feature type="repeat" description="PPR" evidence="2">
    <location>
        <begin position="629"/>
        <end position="663"/>
    </location>
</feature>
<dbReference type="PROSITE" id="PS51375">
    <property type="entry name" value="PPR"/>
    <property type="match status" value="6"/>
</dbReference>
<name>A0AAQ3JRB6_9LILI</name>
<dbReference type="Gene3D" id="1.25.40.10">
    <property type="entry name" value="Tetratricopeptide repeat domain"/>
    <property type="match status" value="5"/>
</dbReference>
<feature type="repeat" description="PPR" evidence="2">
    <location>
        <begin position="123"/>
        <end position="157"/>
    </location>
</feature>
<dbReference type="AlphaFoldDB" id="A0AAQ3JRB6"/>
<evidence type="ECO:0000313" key="4">
    <source>
        <dbReference type="Proteomes" id="UP001327560"/>
    </source>
</evidence>
<protein>
    <submittedName>
        <fullName evidence="3">Pentatricopeptide repeat-containing protein</fullName>
    </submittedName>
</protein>
<dbReference type="SUPFAM" id="SSF48452">
    <property type="entry name" value="TPR-like"/>
    <property type="match status" value="1"/>
</dbReference>
<dbReference type="InterPro" id="IPR002885">
    <property type="entry name" value="PPR_rpt"/>
</dbReference>
<dbReference type="NCBIfam" id="TIGR00756">
    <property type="entry name" value="PPR"/>
    <property type="match status" value="7"/>
</dbReference>
<evidence type="ECO:0000313" key="3">
    <source>
        <dbReference type="EMBL" id="WOK93065.1"/>
    </source>
</evidence>
<organism evidence="3 4">
    <name type="scientific">Canna indica</name>
    <name type="common">Indian-shot</name>
    <dbReference type="NCBI Taxonomy" id="4628"/>
    <lineage>
        <taxon>Eukaryota</taxon>
        <taxon>Viridiplantae</taxon>
        <taxon>Streptophyta</taxon>
        <taxon>Embryophyta</taxon>
        <taxon>Tracheophyta</taxon>
        <taxon>Spermatophyta</taxon>
        <taxon>Magnoliopsida</taxon>
        <taxon>Liliopsida</taxon>
        <taxon>Zingiberales</taxon>
        <taxon>Cannaceae</taxon>
        <taxon>Canna</taxon>
    </lineage>
</organism>
<dbReference type="Pfam" id="PF20431">
    <property type="entry name" value="E_motif"/>
    <property type="match status" value="1"/>
</dbReference>
<proteinExistence type="predicted"/>
<dbReference type="PANTHER" id="PTHR47926:SF482">
    <property type="entry name" value="PENTATRICOPEPTIDE REPEAT-CONTAINING PROTEIN CHLOROPLASTIC"/>
    <property type="match status" value="1"/>
</dbReference>
<feature type="repeat" description="PPR" evidence="2">
    <location>
        <begin position="426"/>
        <end position="460"/>
    </location>
</feature>
<evidence type="ECO:0000256" key="2">
    <source>
        <dbReference type="PROSITE-ProRule" id="PRU00708"/>
    </source>
</evidence>
<keyword evidence="1" id="KW-0677">Repeat</keyword>
<dbReference type="InterPro" id="IPR046960">
    <property type="entry name" value="PPR_At4g14850-like_plant"/>
</dbReference>
<dbReference type="InterPro" id="IPR046848">
    <property type="entry name" value="E_motif"/>
</dbReference>
<reference evidence="3 4" key="1">
    <citation type="submission" date="2023-10" db="EMBL/GenBank/DDBJ databases">
        <title>Chromosome-scale genome assembly provides insights into flower coloration mechanisms of Canna indica.</title>
        <authorList>
            <person name="Li C."/>
        </authorList>
    </citation>
    <scope>NUCLEOTIDE SEQUENCE [LARGE SCALE GENOMIC DNA]</scope>
    <source>
        <tissue evidence="3">Flower</tissue>
    </source>
</reference>
<dbReference type="EMBL" id="CP136890">
    <property type="protein sequence ID" value="WOK93065.1"/>
    <property type="molecule type" value="Genomic_DNA"/>
</dbReference>
<feature type="repeat" description="PPR" evidence="2">
    <location>
        <begin position="527"/>
        <end position="557"/>
    </location>
</feature>
<accession>A0AAQ3JRB6</accession>
<feature type="repeat" description="PPR" evidence="2">
    <location>
        <begin position="224"/>
        <end position="258"/>
    </location>
</feature>
<dbReference type="FunFam" id="1.25.40.10:FF:000158">
    <property type="entry name" value="pentatricopeptide repeat-containing protein At2g33680"/>
    <property type="match status" value="1"/>
</dbReference>